<dbReference type="CDD" id="cd00082">
    <property type="entry name" value="HisKA"/>
    <property type="match status" value="1"/>
</dbReference>
<dbReference type="Pfam" id="PF00512">
    <property type="entry name" value="HisKA"/>
    <property type="match status" value="1"/>
</dbReference>
<dbReference type="CDD" id="cd00075">
    <property type="entry name" value="HATPase"/>
    <property type="match status" value="1"/>
</dbReference>
<dbReference type="Gene3D" id="1.10.287.130">
    <property type="match status" value="1"/>
</dbReference>
<proteinExistence type="predicted"/>
<dbReference type="SMART" id="SM00387">
    <property type="entry name" value="HATPase_c"/>
    <property type="match status" value="1"/>
</dbReference>
<dbReference type="Proteomes" id="UP000319004">
    <property type="component" value="Chromosome"/>
</dbReference>
<keyword evidence="9" id="KW-0812">Transmembrane</keyword>
<feature type="transmembrane region" description="Helical" evidence="9">
    <location>
        <begin position="177"/>
        <end position="200"/>
    </location>
</feature>
<keyword evidence="3" id="KW-0597">Phosphoprotein</keyword>
<keyword evidence="12" id="KW-1185">Reference proteome</keyword>
<evidence type="ECO:0000256" key="5">
    <source>
        <dbReference type="ARBA" id="ARBA00022741"/>
    </source>
</evidence>
<keyword evidence="7" id="KW-0067">ATP-binding</keyword>
<evidence type="ECO:0000256" key="3">
    <source>
        <dbReference type="ARBA" id="ARBA00022553"/>
    </source>
</evidence>
<evidence type="ECO:0000313" key="12">
    <source>
        <dbReference type="Proteomes" id="UP000319004"/>
    </source>
</evidence>
<dbReference type="InterPro" id="IPR036890">
    <property type="entry name" value="HATPase_C_sf"/>
</dbReference>
<accession>A0A518HHS2</accession>
<evidence type="ECO:0000256" key="7">
    <source>
        <dbReference type="ARBA" id="ARBA00022840"/>
    </source>
</evidence>
<dbReference type="SUPFAM" id="SSF55874">
    <property type="entry name" value="ATPase domain of HSP90 chaperone/DNA topoisomerase II/histidine kinase"/>
    <property type="match status" value="1"/>
</dbReference>
<dbReference type="InterPro" id="IPR004358">
    <property type="entry name" value="Sig_transdc_His_kin-like_C"/>
</dbReference>
<dbReference type="SMART" id="SM00388">
    <property type="entry name" value="HisKA"/>
    <property type="match status" value="1"/>
</dbReference>
<dbReference type="GO" id="GO:0005524">
    <property type="term" value="F:ATP binding"/>
    <property type="evidence" value="ECO:0007669"/>
    <property type="project" value="UniProtKB-KW"/>
</dbReference>
<evidence type="ECO:0000256" key="4">
    <source>
        <dbReference type="ARBA" id="ARBA00022679"/>
    </source>
</evidence>
<dbReference type="PRINTS" id="PR00344">
    <property type="entry name" value="BCTRLSENSOR"/>
</dbReference>
<evidence type="ECO:0000256" key="6">
    <source>
        <dbReference type="ARBA" id="ARBA00022777"/>
    </source>
</evidence>
<keyword evidence="6 11" id="KW-0418">Kinase</keyword>
<gene>
    <name evidence="11" type="primary">kinE_1</name>
    <name evidence="11" type="ORF">Enr13x_01830</name>
</gene>
<evidence type="ECO:0000259" key="10">
    <source>
        <dbReference type="PROSITE" id="PS50109"/>
    </source>
</evidence>
<dbReference type="EMBL" id="CP037423">
    <property type="protein sequence ID" value="QDV40377.1"/>
    <property type="molecule type" value="Genomic_DNA"/>
</dbReference>
<keyword evidence="8" id="KW-0902">Two-component regulatory system</keyword>
<dbReference type="PROSITE" id="PS50109">
    <property type="entry name" value="HIS_KIN"/>
    <property type="match status" value="1"/>
</dbReference>
<dbReference type="InterPro" id="IPR036097">
    <property type="entry name" value="HisK_dim/P_sf"/>
</dbReference>
<keyword evidence="5" id="KW-0547">Nucleotide-binding</keyword>
<protein>
    <recommendedName>
        <fullName evidence="2">histidine kinase</fullName>
        <ecNumber evidence="2">2.7.13.3</ecNumber>
    </recommendedName>
</protein>
<dbReference type="InterPro" id="IPR005467">
    <property type="entry name" value="His_kinase_dom"/>
</dbReference>
<evidence type="ECO:0000256" key="1">
    <source>
        <dbReference type="ARBA" id="ARBA00000085"/>
    </source>
</evidence>
<dbReference type="InterPro" id="IPR003661">
    <property type="entry name" value="HisK_dim/P_dom"/>
</dbReference>
<sequence>MKLRDKIGCFLPVTGCILLCLGISGAWYVIEIQKQNSRLLDINVASIRCAEELELIAREMRHELDRFLLTMDRNYLVRAAEKQGTANEWLSKARQLSGSDQEQRFVADLAHRLEKYFGQLHQLIDDPDTEISSEVVDQLEEKTLSEQILVAAHHYLKFNESELEQSNQENQRLAQKLAMVMVFLGICGAIAGLEAGYGVAQAINRTMFMLSVPIRDVAGKLETVVGPVEVSADPSLRDLQRVLETVSSRVGSVVEQLHQRHQEIVRADQLAAVGKLAAGLAHELRNPLMCMKTLVQSARRNPDSAGLNATDIAVLDEEITRVDSLLQTFLDFARPSDPQFCLVELSPIVHQTVDLVTGRAETRDIRIDCQLPCASAQVRGDAMQLRQVLLNLLLNALDAVPTEGRITVTVERIGHEDVPSAAPNRPTEWVCLSVADNGCGMPADQRDRDRMFEPFFSTKDPGLGLGLAISQRIIDAHDGQLLAEDRPQGGTVVKVILPLPPTGSQPRLNAHC</sequence>
<dbReference type="RefSeq" id="WP_197455681.1">
    <property type="nucleotide sequence ID" value="NZ_CP037423.1"/>
</dbReference>
<name>A0A518HHS2_9BACT</name>
<dbReference type="AlphaFoldDB" id="A0A518HHS2"/>
<dbReference type="InterPro" id="IPR003594">
    <property type="entry name" value="HATPase_dom"/>
</dbReference>
<dbReference type="Pfam" id="PF02518">
    <property type="entry name" value="HATPase_c"/>
    <property type="match status" value="1"/>
</dbReference>
<dbReference type="PANTHER" id="PTHR43065">
    <property type="entry name" value="SENSOR HISTIDINE KINASE"/>
    <property type="match status" value="1"/>
</dbReference>
<keyword evidence="9" id="KW-0472">Membrane</keyword>
<keyword evidence="4 11" id="KW-0808">Transferase</keyword>
<reference evidence="11 12" key="1">
    <citation type="submission" date="2019-03" db="EMBL/GenBank/DDBJ databases">
        <title>Deep-cultivation of Planctomycetes and their phenomic and genomic characterization uncovers novel biology.</title>
        <authorList>
            <person name="Wiegand S."/>
            <person name="Jogler M."/>
            <person name="Boedeker C."/>
            <person name="Pinto D."/>
            <person name="Vollmers J."/>
            <person name="Rivas-Marin E."/>
            <person name="Kohn T."/>
            <person name="Peeters S.H."/>
            <person name="Heuer A."/>
            <person name="Rast P."/>
            <person name="Oberbeckmann S."/>
            <person name="Bunk B."/>
            <person name="Jeske O."/>
            <person name="Meyerdierks A."/>
            <person name="Storesund J.E."/>
            <person name="Kallscheuer N."/>
            <person name="Luecker S."/>
            <person name="Lage O.M."/>
            <person name="Pohl T."/>
            <person name="Merkel B.J."/>
            <person name="Hornburger P."/>
            <person name="Mueller R.-W."/>
            <person name="Bruemmer F."/>
            <person name="Labrenz M."/>
            <person name="Spormann A.M."/>
            <person name="Op den Camp H."/>
            <person name="Overmann J."/>
            <person name="Amann R."/>
            <person name="Jetten M.S.M."/>
            <person name="Mascher T."/>
            <person name="Medema M.H."/>
            <person name="Devos D.P."/>
            <person name="Kaster A.-K."/>
            <person name="Ovreas L."/>
            <person name="Rohde M."/>
            <person name="Galperin M.Y."/>
            <person name="Jogler C."/>
        </authorList>
    </citation>
    <scope>NUCLEOTIDE SEQUENCE [LARGE SCALE GENOMIC DNA]</scope>
    <source>
        <strain evidence="11 12">Enr13</strain>
    </source>
</reference>
<evidence type="ECO:0000256" key="8">
    <source>
        <dbReference type="ARBA" id="ARBA00023012"/>
    </source>
</evidence>
<dbReference type="GO" id="GO:0000155">
    <property type="term" value="F:phosphorelay sensor kinase activity"/>
    <property type="evidence" value="ECO:0007669"/>
    <property type="project" value="InterPro"/>
</dbReference>
<dbReference type="EC" id="2.7.13.3" evidence="2"/>
<dbReference type="Gene3D" id="3.30.565.10">
    <property type="entry name" value="Histidine kinase-like ATPase, C-terminal domain"/>
    <property type="match status" value="1"/>
</dbReference>
<dbReference type="KEGG" id="snep:Enr13x_01830"/>
<evidence type="ECO:0000256" key="2">
    <source>
        <dbReference type="ARBA" id="ARBA00012438"/>
    </source>
</evidence>
<keyword evidence="9" id="KW-1133">Transmembrane helix</keyword>
<evidence type="ECO:0000313" key="11">
    <source>
        <dbReference type="EMBL" id="QDV40377.1"/>
    </source>
</evidence>
<evidence type="ECO:0000256" key="9">
    <source>
        <dbReference type="SAM" id="Phobius"/>
    </source>
</evidence>
<organism evidence="11 12">
    <name type="scientific">Stieleria neptunia</name>
    <dbReference type="NCBI Taxonomy" id="2527979"/>
    <lineage>
        <taxon>Bacteria</taxon>
        <taxon>Pseudomonadati</taxon>
        <taxon>Planctomycetota</taxon>
        <taxon>Planctomycetia</taxon>
        <taxon>Pirellulales</taxon>
        <taxon>Pirellulaceae</taxon>
        <taxon>Stieleria</taxon>
    </lineage>
</organism>
<dbReference type="PANTHER" id="PTHR43065:SF10">
    <property type="entry name" value="PEROXIDE STRESS-ACTIVATED HISTIDINE KINASE MAK3"/>
    <property type="match status" value="1"/>
</dbReference>
<comment type="catalytic activity">
    <reaction evidence="1">
        <text>ATP + protein L-histidine = ADP + protein N-phospho-L-histidine.</text>
        <dbReference type="EC" id="2.7.13.3"/>
    </reaction>
</comment>
<dbReference type="SUPFAM" id="SSF47384">
    <property type="entry name" value="Homodimeric domain of signal transducing histidine kinase"/>
    <property type="match status" value="1"/>
</dbReference>
<feature type="domain" description="Histidine kinase" evidence="10">
    <location>
        <begin position="279"/>
        <end position="501"/>
    </location>
</feature>
<feature type="transmembrane region" description="Helical" evidence="9">
    <location>
        <begin position="7"/>
        <end position="30"/>
    </location>
</feature>